<dbReference type="Pfam" id="PF05942">
    <property type="entry name" value="PaREP1"/>
    <property type="match status" value="1"/>
</dbReference>
<dbReference type="EMBL" id="CP002529">
    <property type="protein sequence ID" value="ADY01912.1"/>
    <property type="molecule type" value="Genomic_DNA"/>
</dbReference>
<dbReference type="eggNOG" id="arCOG03712">
    <property type="taxonomic scope" value="Archaea"/>
</dbReference>
<evidence type="ECO:0000313" key="2">
    <source>
        <dbReference type="Proteomes" id="UP000007485"/>
    </source>
</evidence>
<protein>
    <submittedName>
        <fullName evidence="1">PaREP1 domain containing protein</fullName>
    </submittedName>
</protein>
<sequence length="98" mass="11336">MKKVVPRILTSRVKALTQTLKEVRHSELSTWLSTALELHDYQCNWPDPDMVLSNYRNEEETAKDIVLLIGELVRHVEKLKARVRWGSNALKGLRNLGK</sequence>
<dbReference type="STRING" id="985053.VMUT_1710"/>
<dbReference type="HOGENOM" id="CLU_2327408_0_0_2"/>
<dbReference type="GeneID" id="84207672"/>
<dbReference type="InterPro" id="IPR010268">
    <property type="entry name" value="PaREP1"/>
</dbReference>
<evidence type="ECO:0000313" key="1">
    <source>
        <dbReference type="EMBL" id="ADY01912.1"/>
    </source>
</evidence>
<organism evidence="1 2">
    <name type="scientific">Vulcanisaeta moutnovskia (strain 768-28)</name>
    <dbReference type="NCBI Taxonomy" id="985053"/>
    <lineage>
        <taxon>Archaea</taxon>
        <taxon>Thermoproteota</taxon>
        <taxon>Thermoprotei</taxon>
        <taxon>Thermoproteales</taxon>
        <taxon>Thermoproteaceae</taxon>
        <taxon>Vulcanisaeta</taxon>
    </lineage>
</organism>
<dbReference type="KEGG" id="vmo:VMUT_1710"/>
<dbReference type="AlphaFoldDB" id="F0QUT0"/>
<keyword evidence="2" id="KW-1185">Reference proteome</keyword>
<name>F0QUT0_VULM7</name>
<proteinExistence type="predicted"/>
<gene>
    <name evidence="1" type="ordered locus">VMUT_1710</name>
</gene>
<dbReference type="Proteomes" id="UP000007485">
    <property type="component" value="Chromosome"/>
</dbReference>
<reference evidence="1 2" key="1">
    <citation type="journal article" date="2011" name="J. Bacteriol.">
        <title>Complete genome sequence of 'Vulcanisaeta moutnovskia' strain 768-28, a novel member of the hyperthermophilic crenarchaeal genus vulcanisaeta.</title>
        <authorList>
            <person name="Gumerov V.M."/>
            <person name="Mardanov A.V."/>
            <person name="Beletsky A.V."/>
            <person name="Prokofeva M.I."/>
            <person name="Bonch-Osmolovskaya E.A."/>
            <person name="Ravin N.V."/>
            <person name="Skryabin K.G."/>
        </authorList>
    </citation>
    <scope>NUCLEOTIDE SEQUENCE [LARGE SCALE GENOMIC DNA]</scope>
    <source>
        <strain evidence="1 2">768-28</strain>
    </source>
</reference>
<accession>F0QUT0</accession>
<dbReference type="RefSeq" id="WP_013605074.1">
    <property type="nucleotide sequence ID" value="NC_015151.1"/>
</dbReference>